<keyword evidence="5 6" id="KW-0788">Thiol protease</keyword>
<dbReference type="AlphaFoldDB" id="A0AA36J0I9"/>
<dbReference type="GO" id="GO:0030968">
    <property type="term" value="P:endoplasmic reticulum unfolded protein response"/>
    <property type="evidence" value="ECO:0007669"/>
    <property type="project" value="TreeGrafter"/>
</dbReference>
<dbReference type="SUPFAM" id="SSF54001">
    <property type="entry name" value="Cysteine proteinases"/>
    <property type="match status" value="1"/>
</dbReference>
<dbReference type="InterPro" id="IPR003323">
    <property type="entry name" value="OTU_dom"/>
</dbReference>
<sequence>MARVVRHIIPADNSCLFNSVAYAMGDSSGELRDMVAAVVISSPDVWTEAMLGKDPEAYADWIMDSEHWGGGIELAILAEHFQTELAAFDIQSLRVDIFGQGSNFKKRALLIYDGIHYDVLVRRVGSDQQSDVTLFEPSDEAVMEEAMQVAKEANAARSFTDTGNFTLRCTSCQKGLTGQEDAVEHAKATGHTNFAEY</sequence>
<keyword evidence="3 6" id="KW-0833">Ubl conjugation pathway</keyword>
<organism evidence="8 9">
    <name type="scientific">Effrenium voratum</name>
    <dbReference type="NCBI Taxonomy" id="2562239"/>
    <lineage>
        <taxon>Eukaryota</taxon>
        <taxon>Sar</taxon>
        <taxon>Alveolata</taxon>
        <taxon>Dinophyceae</taxon>
        <taxon>Suessiales</taxon>
        <taxon>Symbiodiniaceae</taxon>
        <taxon>Effrenium</taxon>
    </lineage>
</organism>
<name>A0AA36J0I9_9DINO</name>
<keyword evidence="9" id="KW-1185">Reference proteome</keyword>
<evidence type="ECO:0000259" key="7">
    <source>
        <dbReference type="PROSITE" id="PS50802"/>
    </source>
</evidence>
<evidence type="ECO:0000313" key="9">
    <source>
        <dbReference type="Proteomes" id="UP001178507"/>
    </source>
</evidence>
<proteinExistence type="predicted"/>
<gene>
    <name evidence="8" type="ORF">EVOR1521_LOCUS21393</name>
</gene>
<dbReference type="EC" id="3.4.19.12" evidence="6"/>
<dbReference type="InterPro" id="IPR038765">
    <property type="entry name" value="Papain-like_cys_pep_sf"/>
</dbReference>
<dbReference type="EMBL" id="CAUJNA010003263">
    <property type="protein sequence ID" value="CAJ1397360.1"/>
    <property type="molecule type" value="Genomic_DNA"/>
</dbReference>
<dbReference type="Pfam" id="PF24560">
    <property type="entry name" value="zf-C2H2_OTU1_C"/>
    <property type="match status" value="1"/>
</dbReference>
<dbReference type="PANTHER" id="PTHR13312">
    <property type="entry name" value="HIV-INDUCED PROTEIN-7-LIKE PROTEASE"/>
    <property type="match status" value="1"/>
</dbReference>
<dbReference type="GO" id="GO:0005829">
    <property type="term" value="C:cytosol"/>
    <property type="evidence" value="ECO:0007669"/>
    <property type="project" value="TreeGrafter"/>
</dbReference>
<comment type="caution">
    <text evidence="8">The sequence shown here is derived from an EMBL/GenBank/DDBJ whole genome shotgun (WGS) entry which is preliminary data.</text>
</comment>
<dbReference type="GO" id="GO:0004843">
    <property type="term" value="F:cysteine-type deubiquitinase activity"/>
    <property type="evidence" value="ECO:0007669"/>
    <property type="project" value="UniProtKB-UniRule"/>
</dbReference>
<dbReference type="GO" id="GO:0005634">
    <property type="term" value="C:nucleus"/>
    <property type="evidence" value="ECO:0007669"/>
    <property type="project" value="TreeGrafter"/>
</dbReference>
<evidence type="ECO:0000256" key="2">
    <source>
        <dbReference type="ARBA" id="ARBA00022670"/>
    </source>
</evidence>
<dbReference type="InterPro" id="IPR013087">
    <property type="entry name" value="Znf_C2H2_type"/>
</dbReference>
<evidence type="ECO:0000256" key="3">
    <source>
        <dbReference type="ARBA" id="ARBA00022786"/>
    </source>
</evidence>
<reference evidence="8" key="1">
    <citation type="submission" date="2023-08" db="EMBL/GenBank/DDBJ databases">
        <authorList>
            <person name="Chen Y."/>
            <person name="Shah S."/>
            <person name="Dougan E. K."/>
            <person name="Thang M."/>
            <person name="Chan C."/>
        </authorList>
    </citation>
    <scope>NUCLEOTIDE SEQUENCE</scope>
</reference>
<evidence type="ECO:0000313" key="8">
    <source>
        <dbReference type="EMBL" id="CAJ1397360.1"/>
    </source>
</evidence>
<dbReference type="Gene3D" id="3.90.70.80">
    <property type="match status" value="1"/>
</dbReference>
<accession>A0AA36J0I9</accession>
<keyword evidence="6" id="KW-0963">Cytoplasm</keyword>
<protein>
    <recommendedName>
        <fullName evidence="6">Ubiquitin thioesterase OTU</fullName>
        <ecNumber evidence="6">3.4.19.12</ecNumber>
    </recommendedName>
</protein>
<comment type="subcellular location">
    <subcellularLocation>
        <location evidence="6">Cytoplasm</location>
    </subcellularLocation>
</comment>
<dbReference type="GO" id="GO:0036503">
    <property type="term" value="P:ERAD pathway"/>
    <property type="evidence" value="ECO:0007669"/>
    <property type="project" value="TreeGrafter"/>
</dbReference>
<evidence type="ECO:0000256" key="1">
    <source>
        <dbReference type="ARBA" id="ARBA00000707"/>
    </source>
</evidence>
<feature type="domain" description="OTU" evidence="7">
    <location>
        <begin position="4"/>
        <end position="123"/>
    </location>
</feature>
<evidence type="ECO:0000256" key="4">
    <source>
        <dbReference type="ARBA" id="ARBA00022801"/>
    </source>
</evidence>
<dbReference type="InterPro" id="IPR057766">
    <property type="entry name" value="Znf-C2H2_OTU1-like_C"/>
</dbReference>
<keyword evidence="2" id="KW-0645">Protease</keyword>
<keyword evidence="4 6" id="KW-0378">Hydrolase</keyword>
<dbReference type="GO" id="GO:0016579">
    <property type="term" value="P:protein deubiquitination"/>
    <property type="evidence" value="ECO:0007669"/>
    <property type="project" value="TreeGrafter"/>
</dbReference>
<comment type="function">
    <text evidence="6">Hydrolase that can remove conjugated ubiquitin from proteins and may therefore play an important regulatory role at the level of protein turnover by preventing degradation.</text>
</comment>
<dbReference type="PANTHER" id="PTHR13312:SF0">
    <property type="entry name" value="UBIQUITIN THIOESTERASE OTU1"/>
    <property type="match status" value="1"/>
</dbReference>
<dbReference type="Proteomes" id="UP001178507">
    <property type="component" value="Unassembled WGS sequence"/>
</dbReference>
<dbReference type="PROSITE" id="PS00028">
    <property type="entry name" value="ZINC_FINGER_C2H2_1"/>
    <property type="match status" value="1"/>
</dbReference>
<comment type="catalytic activity">
    <reaction evidence="1 6">
        <text>Thiol-dependent hydrolysis of ester, thioester, amide, peptide and isopeptide bonds formed by the C-terminal Gly of ubiquitin (a 76-residue protein attached to proteins as an intracellular targeting signal).</text>
        <dbReference type="EC" id="3.4.19.12"/>
    </reaction>
</comment>
<dbReference type="PROSITE" id="PS50802">
    <property type="entry name" value="OTU"/>
    <property type="match status" value="1"/>
</dbReference>
<dbReference type="CDD" id="cd22745">
    <property type="entry name" value="OTU_OTU1"/>
    <property type="match status" value="1"/>
</dbReference>
<evidence type="ECO:0000256" key="5">
    <source>
        <dbReference type="ARBA" id="ARBA00022807"/>
    </source>
</evidence>
<evidence type="ECO:0000256" key="6">
    <source>
        <dbReference type="RuleBase" id="RU367104"/>
    </source>
</evidence>